<dbReference type="Pfam" id="PF01207">
    <property type="entry name" value="Dus"/>
    <property type="match status" value="1"/>
</dbReference>
<dbReference type="PANTHER" id="PTHR42907">
    <property type="entry name" value="FMN-LINKED OXIDOREDUCTASES SUPERFAMILY PROTEIN"/>
    <property type="match status" value="1"/>
</dbReference>
<evidence type="ECO:0000256" key="6">
    <source>
        <dbReference type="ARBA" id="ARBA00022857"/>
    </source>
</evidence>
<organism evidence="12 13">
    <name type="scientific">Salmonella bongori (strain ATCC 43975 / DSM 13772 / NCTC 12419)</name>
    <dbReference type="NCBI Taxonomy" id="218493"/>
    <lineage>
        <taxon>Bacteria</taxon>
        <taxon>Pseudomonadati</taxon>
        <taxon>Pseudomonadota</taxon>
        <taxon>Gammaproteobacteria</taxon>
        <taxon>Enterobacterales</taxon>
        <taxon>Enterobacteriaceae</taxon>
        <taxon>Salmonella</taxon>
    </lineage>
</organism>
<proteinExistence type="inferred from homology"/>
<dbReference type="GO" id="GO:0050660">
    <property type="term" value="F:flavin adenine dinucleotide binding"/>
    <property type="evidence" value="ECO:0007669"/>
    <property type="project" value="InterPro"/>
</dbReference>
<keyword evidence="4 10" id="KW-0288">FMN</keyword>
<dbReference type="GO" id="GO:0010181">
    <property type="term" value="F:FMN binding"/>
    <property type="evidence" value="ECO:0007669"/>
    <property type="project" value="UniProtKB-UniRule"/>
</dbReference>
<name>A0A0K0HGI2_SALBC</name>
<keyword evidence="8 10" id="KW-0560">Oxidoreductase</keyword>
<dbReference type="InterPro" id="IPR013785">
    <property type="entry name" value="Aldolase_TIM"/>
</dbReference>
<feature type="site" description="Interacts with tRNA; defines subfamily-specific binding signature" evidence="10">
    <location>
        <position position="234"/>
    </location>
</feature>
<dbReference type="InterPro" id="IPR004653">
    <property type="entry name" value="DusA"/>
</dbReference>
<dbReference type="GO" id="GO:0102264">
    <property type="term" value="F:tRNA-dihydrouridine20 synthase activity"/>
    <property type="evidence" value="ECO:0007669"/>
    <property type="project" value="UniProtKB-EC"/>
</dbReference>
<feature type="binding site" evidence="10">
    <location>
        <begin position="68"/>
        <end position="70"/>
    </location>
    <ligand>
        <name>FMN</name>
        <dbReference type="ChEBI" id="CHEBI:58210"/>
    </ligand>
</feature>
<keyword evidence="5 10" id="KW-0819">tRNA processing</keyword>
<dbReference type="NCBIfam" id="TIGR00742">
    <property type="entry name" value="yjbN"/>
    <property type="match status" value="1"/>
</dbReference>
<dbReference type="SUPFAM" id="SSF51395">
    <property type="entry name" value="FMN-linked oxidoreductases"/>
    <property type="match status" value="1"/>
</dbReference>
<dbReference type="EC" id="1.3.1.91" evidence="10"/>
<evidence type="ECO:0000259" key="11">
    <source>
        <dbReference type="Pfam" id="PF01207"/>
    </source>
</evidence>
<feature type="active site" description="Proton donor" evidence="10">
    <location>
        <position position="150"/>
    </location>
</feature>
<dbReference type="AlphaFoldDB" id="A0A0K0HGI2"/>
<feature type="site" description="Interacts with tRNA" evidence="10">
    <location>
        <position position="237"/>
    </location>
</feature>
<feature type="site" description="Interacts with tRNA" evidence="10">
    <location>
        <position position="147"/>
    </location>
</feature>
<evidence type="ECO:0000256" key="8">
    <source>
        <dbReference type="ARBA" id="ARBA00023002"/>
    </source>
</evidence>
<dbReference type="eggNOG" id="COG0042">
    <property type="taxonomic scope" value="Bacteria"/>
</dbReference>
<evidence type="ECO:0000256" key="4">
    <source>
        <dbReference type="ARBA" id="ARBA00022643"/>
    </source>
</evidence>
<comment type="catalytic activity">
    <reaction evidence="10">
        <text>5,6-dihydrouridine(20a) in tRNA + NADP(+) = uridine(20a) in tRNA + NADPH + H(+)</text>
        <dbReference type="Rhea" id="RHEA:53344"/>
        <dbReference type="Rhea" id="RHEA-COMP:13535"/>
        <dbReference type="Rhea" id="RHEA-COMP:13536"/>
        <dbReference type="ChEBI" id="CHEBI:15378"/>
        <dbReference type="ChEBI" id="CHEBI:57783"/>
        <dbReference type="ChEBI" id="CHEBI:58349"/>
        <dbReference type="ChEBI" id="CHEBI:65315"/>
        <dbReference type="ChEBI" id="CHEBI:74443"/>
    </reaction>
</comment>
<comment type="cofactor">
    <cofactor evidence="1 10">
        <name>FMN</name>
        <dbReference type="ChEBI" id="CHEBI:58210"/>
    </cofactor>
</comment>
<accession>A0A0K0HGI2</accession>
<gene>
    <name evidence="12" type="primary">yjbN</name>
    <name evidence="10" type="synonym">dusA</name>
    <name evidence="12" type="ordered locus">SBG_3688</name>
</gene>
<dbReference type="KEGG" id="sbg:SBG_3688"/>
<protein>
    <recommendedName>
        <fullName evidence="10">tRNA-dihydrouridine(20/20a) synthase</fullName>
        <ecNumber evidence="10">1.3.1.91</ecNumber>
    </recommendedName>
    <alternativeName>
        <fullName evidence="10">U20-specific dihydrouridine synthase</fullName>
        <shortName evidence="10">U20-specific Dus</shortName>
    </alternativeName>
    <alternativeName>
        <fullName evidence="10">tRNA-dihydrouridine synthase A</fullName>
    </alternativeName>
</protein>
<evidence type="ECO:0000313" key="12">
    <source>
        <dbReference type="EMBL" id="CCC32734.1"/>
    </source>
</evidence>
<dbReference type="PANTHER" id="PTHR42907:SF1">
    <property type="entry name" value="FMN-LINKED OXIDOREDUCTASES SUPERFAMILY PROTEIN"/>
    <property type="match status" value="1"/>
</dbReference>
<keyword evidence="3 10" id="KW-0285">Flavoprotein</keyword>
<dbReference type="FunFam" id="3.20.20.70:FF:000083">
    <property type="entry name" value="tRNA-dihydrouridine(20/20a) synthase"/>
    <property type="match status" value="1"/>
</dbReference>
<evidence type="ECO:0000256" key="2">
    <source>
        <dbReference type="ARBA" id="ARBA00022555"/>
    </source>
</evidence>
<dbReference type="EMBL" id="FR877557">
    <property type="protein sequence ID" value="CCC32734.1"/>
    <property type="molecule type" value="Genomic_DNA"/>
</dbReference>
<feature type="binding site" evidence="10">
    <location>
        <position position="222"/>
    </location>
    <ligand>
        <name>FMN</name>
        <dbReference type="ChEBI" id="CHEBI:58210"/>
    </ligand>
</feature>
<dbReference type="Proteomes" id="UP000000289">
    <property type="component" value="Chromosome"/>
</dbReference>
<dbReference type="HAMAP" id="MF_02041">
    <property type="entry name" value="DusA_subfam"/>
    <property type="match status" value="1"/>
</dbReference>
<evidence type="ECO:0000256" key="9">
    <source>
        <dbReference type="ARBA" id="ARBA00058013"/>
    </source>
</evidence>
<dbReference type="NCBIfam" id="NF008774">
    <property type="entry name" value="PRK11815.1"/>
    <property type="match status" value="1"/>
</dbReference>
<evidence type="ECO:0000256" key="10">
    <source>
        <dbReference type="HAMAP-Rule" id="MF_02041"/>
    </source>
</evidence>
<reference evidence="12 13" key="1">
    <citation type="journal article" date="2011" name="PLoS Pathog.">
        <title>Salmonella bongori provides insights into the evolution of the Salmonellae.</title>
        <authorList>
            <person name="Fookes M."/>
            <person name="Schroeder G.N."/>
            <person name="Langridge G.C."/>
            <person name="Blondel C.J."/>
            <person name="Mammina C."/>
            <person name="Connor T.R."/>
            <person name="Seth-Smith H."/>
            <person name="Vernikos G.S."/>
            <person name="Robinson K.S."/>
            <person name="Sanders M."/>
            <person name="Petty N.K."/>
            <person name="Kingsley R.A."/>
            <person name="Baumler A.J."/>
            <person name="Nuccio S.P."/>
            <person name="Contreras I."/>
            <person name="Santiviago C.A."/>
            <person name="Maskell D."/>
            <person name="Barrow P."/>
            <person name="Humphrey T."/>
            <person name="Nastasi A."/>
            <person name="Roberts M."/>
            <person name="Frankel G."/>
            <person name="Parkhill J."/>
            <person name="Dougan G."/>
            <person name="Thomson N.R."/>
        </authorList>
    </citation>
    <scope>NUCLEOTIDE SEQUENCE [LARGE SCALE GENOMIC DNA]</scope>
    <source>
        <strain evidence="13">ATCC 43975 / DSM 13772 / NCTC 12419</strain>
    </source>
</reference>
<feature type="domain" description="DUS-like FMN-binding" evidence="11">
    <location>
        <begin position="66"/>
        <end position="375"/>
    </location>
</feature>
<comment type="catalytic activity">
    <reaction evidence="10">
        <text>5,6-dihydrouridine(20a) in tRNA + NAD(+) = uridine(20a) in tRNA + NADH + H(+)</text>
        <dbReference type="Rhea" id="RHEA:53348"/>
        <dbReference type="Rhea" id="RHEA-COMP:13535"/>
        <dbReference type="Rhea" id="RHEA-COMP:13536"/>
        <dbReference type="ChEBI" id="CHEBI:15378"/>
        <dbReference type="ChEBI" id="CHEBI:57540"/>
        <dbReference type="ChEBI" id="CHEBI:57945"/>
        <dbReference type="ChEBI" id="CHEBI:65315"/>
        <dbReference type="ChEBI" id="CHEBI:74443"/>
    </reaction>
</comment>
<feature type="binding site" evidence="10">
    <location>
        <position position="120"/>
    </location>
    <ligand>
        <name>FMN</name>
        <dbReference type="ChEBI" id="CHEBI:58210"/>
    </ligand>
</feature>
<dbReference type="Gene3D" id="3.20.20.70">
    <property type="entry name" value="Aldolase class I"/>
    <property type="match status" value="1"/>
</dbReference>
<evidence type="ECO:0000256" key="3">
    <source>
        <dbReference type="ARBA" id="ARBA00022630"/>
    </source>
</evidence>
<dbReference type="InterPro" id="IPR018517">
    <property type="entry name" value="tRNA_hU_synthase_CS"/>
</dbReference>
<keyword evidence="7 10" id="KW-0694">RNA-binding</keyword>
<comment type="catalytic activity">
    <reaction evidence="10">
        <text>5,6-dihydrouridine(20) in tRNA + NAD(+) = uridine(20) in tRNA + NADH + H(+)</text>
        <dbReference type="Rhea" id="RHEA:53340"/>
        <dbReference type="Rhea" id="RHEA-COMP:13533"/>
        <dbReference type="Rhea" id="RHEA-COMP:13534"/>
        <dbReference type="ChEBI" id="CHEBI:15378"/>
        <dbReference type="ChEBI" id="CHEBI:57540"/>
        <dbReference type="ChEBI" id="CHEBI:57945"/>
        <dbReference type="ChEBI" id="CHEBI:65315"/>
        <dbReference type="ChEBI" id="CHEBI:74443"/>
        <dbReference type="EC" id="1.3.1.91"/>
    </reaction>
</comment>
<comment type="similarity">
    <text evidence="10">Belongs to the Dus family. DusA subfamily.</text>
</comment>
<evidence type="ECO:0000256" key="5">
    <source>
        <dbReference type="ARBA" id="ARBA00022694"/>
    </source>
</evidence>
<dbReference type="Gene3D" id="1.20.120.1460">
    <property type="match status" value="1"/>
</dbReference>
<sequence length="381" mass="42544">MILAISLCYIMPLRCIVIIRLPLFGEPDKKIGFIGIKHGNIEMVKTHQTSTIPAKTDNHWNGRFSVAPMLDWTDRHCRYFLRLLSHQTLLYTEMVTTGAIIHGKGDYLAYSEEEHPVALQLGGSDPAQLAHCAKLAEARGYDEINLNVGCPSDRVQNGLFGACLMGNAQLVADSIKAMRDVVSIPVTVKTRIGIDDQDSYAFLCDFINTVSGRGECETFIIHARKAWLSGLSPKENREIPPLDYPRVYQLKRDFPHLTLSINGGIKSLAEAKEHLKYMDGVMVGREAYQNPGILAAVDREIFGADTAEVDPVAVVRAMYPYIERELSQGTYLGHITRHMLGLFQGIPGARQWRRYLSENAHKAGADIRVLEQALQLVADKR</sequence>
<keyword evidence="6 10" id="KW-0521">NADP</keyword>
<comment type="catalytic activity">
    <reaction evidence="10">
        <text>5,6-dihydrouridine(20) in tRNA + NADP(+) = uridine(20) in tRNA + NADPH + H(+)</text>
        <dbReference type="Rhea" id="RHEA:53336"/>
        <dbReference type="Rhea" id="RHEA-COMP:13533"/>
        <dbReference type="Rhea" id="RHEA-COMP:13534"/>
        <dbReference type="ChEBI" id="CHEBI:15378"/>
        <dbReference type="ChEBI" id="CHEBI:57783"/>
        <dbReference type="ChEBI" id="CHEBI:58349"/>
        <dbReference type="ChEBI" id="CHEBI:65315"/>
        <dbReference type="ChEBI" id="CHEBI:74443"/>
        <dbReference type="EC" id="1.3.1.91"/>
    </reaction>
</comment>
<dbReference type="CDD" id="cd02801">
    <property type="entry name" value="DUS_like_FMN"/>
    <property type="match status" value="1"/>
</dbReference>
<feature type="binding site" evidence="10">
    <location>
        <position position="189"/>
    </location>
    <ligand>
        <name>FMN</name>
        <dbReference type="ChEBI" id="CHEBI:58210"/>
    </ligand>
</feature>
<evidence type="ECO:0000313" key="13">
    <source>
        <dbReference type="Proteomes" id="UP000000289"/>
    </source>
</evidence>
<comment type="function">
    <text evidence="9 10">Catalyzes the synthesis of 5,6-dihydrouridine (D), a modified base found in the D-loop of most tRNAs, via the reduction of the C5-C6 double bond in target uridines. Specifically modifies U20 and U20a in tRNAs.</text>
</comment>
<feature type="binding site" evidence="10">
    <location>
        <begin position="284"/>
        <end position="285"/>
    </location>
    <ligand>
        <name>FMN</name>
        <dbReference type="ChEBI" id="CHEBI:58210"/>
    </ligand>
</feature>
<evidence type="ECO:0000256" key="1">
    <source>
        <dbReference type="ARBA" id="ARBA00001917"/>
    </source>
</evidence>
<feature type="binding site" evidence="10">
    <location>
        <begin position="262"/>
        <end position="264"/>
    </location>
    <ligand>
        <name>FMN</name>
        <dbReference type="ChEBI" id="CHEBI:58210"/>
    </ligand>
</feature>
<dbReference type="InterPro" id="IPR035587">
    <property type="entry name" value="DUS-like_FMN-bd"/>
</dbReference>
<dbReference type="GO" id="GO:0000049">
    <property type="term" value="F:tRNA binding"/>
    <property type="evidence" value="ECO:0007669"/>
    <property type="project" value="UniProtKB-UniRule"/>
</dbReference>
<keyword evidence="2 10" id="KW-0820">tRNA-binding</keyword>
<feature type="site" description="Interacts with tRNA; defines subfamily-specific binding signature" evidence="10">
    <location>
        <position position="353"/>
    </location>
</feature>
<dbReference type="FunFam" id="1.20.120.1460:FF:000001">
    <property type="entry name" value="tRNA-dihydrouridine(20/20a) synthase"/>
    <property type="match status" value="1"/>
</dbReference>
<dbReference type="GO" id="GO:0102266">
    <property type="term" value="F:tRNA-dihydrouridine20a synthase activity"/>
    <property type="evidence" value="ECO:0007669"/>
    <property type="project" value="RHEA"/>
</dbReference>
<evidence type="ECO:0000256" key="7">
    <source>
        <dbReference type="ARBA" id="ARBA00022884"/>
    </source>
</evidence>
<dbReference type="PROSITE" id="PS01136">
    <property type="entry name" value="UPF0034"/>
    <property type="match status" value="1"/>
</dbReference>
<feature type="site" description="Interacts with tRNA; defines subfamily-specific binding signature" evidence="10">
    <location>
        <position position="350"/>
    </location>
</feature>